<comment type="function">
    <text evidence="5">Induces bone resorption, acting probably through a signaling cascade which results in the secretion of factor(s) enhancing osteoclast formation and activity.</text>
</comment>
<keyword evidence="3" id="KW-0040">ANK repeat</keyword>
<dbReference type="Gene3D" id="2.30.30.40">
    <property type="entry name" value="SH3 Domains"/>
    <property type="match status" value="2"/>
</dbReference>
<evidence type="ECO:0000313" key="12">
    <source>
        <dbReference type="EMBL" id="KAL3066278.1"/>
    </source>
</evidence>
<comment type="caution">
    <text evidence="12">The sequence shown here is derived from an EMBL/GenBank/DDBJ whole genome shotgun (WGS) entry which is preliminary data.</text>
</comment>
<dbReference type="InterPro" id="IPR000980">
    <property type="entry name" value="SH2"/>
</dbReference>
<dbReference type="InterPro" id="IPR036028">
    <property type="entry name" value="SH3-like_dom_sf"/>
</dbReference>
<evidence type="ECO:0000259" key="11">
    <source>
        <dbReference type="PROSITE" id="PS50002"/>
    </source>
</evidence>
<evidence type="ECO:0000256" key="5">
    <source>
        <dbReference type="ARBA" id="ARBA00037432"/>
    </source>
</evidence>
<dbReference type="CDD" id="cd09941">
    <property type="entry name" value="SH2_Grb2_like"/>
    <property type="match status" value="1"/>
</dbReference>
<evidence type="ECO:0000256" key="1">
    <source>
        <dbReference type="ARBA" id="ARBA00022443"/>
    </source>
</evidence>
<evidence type="ECO:0000256" key="7">
    <source>
        <dbReference type="PROSITE-ProRule" id="PRU00191"/>
    </source>
</evidence>
<organism evidence="12 13">
    <name type="scientific">Pagothenia borchgrevinki</name>
    <name type="common">Bald rockcod</name>
    <name type="synonym">Trematomus borchgrevinki</name>
    <dbReference type="NCBI Taxonomy" id="8213"/>
    <lineage>
        <taxon>Eukaryota</taxon>
        <taxon>Metazoa</taxon>
        <taxon>Chordata</taxon>
        <taxon>Craniata</taxon>
        <taxon>Vertebrata</taxon>
        <taxon>Euteleostomi</taxon>
        <taxon>Actinopterygii</taxon>
        <taxon>Neopterygii</taxon>
        <taxon>Teleostei</taxon>
        <taxon>Neoteleostei</taxon>
        <taxon>Acanthomorphata</taxon>
        <taxon>Eupercaria</taxon>
        <taxon>Perciformes</taxon>
        <taxon>Notothenioidei</taxon>
        <taxon>Nototheniidae</taxon>
        <taxon>Pagothenia</taxon>
    </lineage>
</organism>
<dbReference type="InterPro" id="IPR036860">
    <property type="entry name" value="SH2_dom_sf"/>
</dbReference>
<dbReference type="PRINTS" id="PR00499">
    <property type="entry name" value="P67PHOX"/>
</dbReference>
<feature type="compositionally biased region" description="Low complexity" evidence="9">
    <location>
        <begin position="173"/>
        <end position="182"/>
    </location>
</feature>
<evidence type="ECO:0000256" key="4">
    <source>
        <dbReference type="ARBA" id="ARBA00023288"/>
    </source>
</evidence>
<dbReference type="InterPro" id="IPR001452">
    <property type="entry name" value="SH3_domain"/>
</dbReference>
<dbReference type="SMART" id="SM00252">
    <property type="entry name" value="SH2"/>
    <property type="match status" value="1"/>
</dbReference>
<proteinExistence type="predicted"/>
<dbReference type="SUPFAM" id="SSF55550">
    <property type="entry name" value="SH2 domain"/>
    <property type="match status" value="1"/>
</dbReference>
<evidence type="ECO:0000256" key="2">
    <source>
        <dbReference type="ARBA" id="ARBA00022999"/>
    </source>
</evidence>
<feature type="region of interest" description="Disordered" evidence="9">
    <location>
        <begin position="151"/>
        <end position="182"/>
    </location>
</feature>
<keyword evidence="2 7" id="KW-0727">SH2 domain</keyword>
<feature type="domain" description="SH2" evidence="10">
    <location>
        <begin position="58"/>
        <end position="150"/>
    </location>
</feature>
<keyword evidence="13" id="KW-1185">Reference proteome</keyword>
<dbReference type="InterPro" id="IPR043539">
    <property type="entry name" value="Grb2-like"/>
</dbReference>
<evidence type="ECO:0000256" key="8">
    <source>
        <dbReference type="PROSITE-ProRule" id="PRU00192"/>
    </source>
</evidence>
<dbReference type="Pfam" id="PF00018">
    <property type="entry name" value="SH3_1"/>
    <property type="match status" value="2"/>
</dbReference>
<dbReference type="PRINTS" id="PR00401">
    <property type="entry name" value="SH2DOMAIN"/>
</dbReference>
<dbReference type="PANTHER" id="PTHR46037">
    <property type="entry name" value="PROTEIN ENHANCER OF SEVENLESS 2B"/>
    <property type="match status" value="1"/>
</dbReference>
<accession>A0ABD2HKI1</accession>
<evidence type="ECO:0000259" key="10">
    <source>
        <dbReference type="PROSITE" id="PS50001"/>
    </source>
</evidence>
<dbReference type="FunFam" id="2.30.30.40:FF:000072">
    <property type="entry name" value="Unconventional Myosin IB"/>
    <property type="match status" value="1"/>
</dbReference>
<dbReference type="SUPFAM" id="SSF50044">
    <property type="entry name" value="SH3-domain"/>
    <property type="match status" value="2"/>
</dbReference>
<dbReference type="PROSITE" id="PS50001">
    <property type="entry name" value="SH2"/>
    <property type="match status" value="1"/>
</dbReference>
<evidence type="ECO:0000256" key="9">
    <source>
        <dbReference type="SAM" id="MobiDB-lite"/>
    </source>
</evidence>
<dbReference type="Proteomes" id="UP001619887">
    <property type="component" value="Unassembled WGS sequence"/>
</dbReference>
<sequence>MEATARFDYETKASDELSFIKGEQLNVVQTSGNWFKAELNGFVGSVAKNFLNIHLPSWYQEDCSRVDAEEQLVKKPVGAFVIRGSRKTDHGDFSISVRLEAAVQHFKVMRDSRGQYYLWSERFPSLNQLVEYYQHTSISKQTKVFLLETGPQQRRGSEDVLPSQRPLPPPPSSSDCPPASAPVAPQQVRALYSFEAEESDELQFNTGDVISVLERSDPTWWRGALRGKSGLFPSNHTTPL</sequence>
<dbReference type="SMART" id="SM00326">
    <property type="entry name" value="SH3"/>
    <property type="match status" value="2"/>
</dbReference>
<dbReference type="PRINTS" id="PR00452">
    <property type="entry name" value="SH3DOMAIN"/>
</dbReference>
<feature type="domain" description="SH3" evidence="11">
    <location>
        <begin position="183"/>
        <end position="240"/>
    </location>
</feature>
<feature type="domain" description="SH3" evidence="11">
    <location>
        <begin position="1"/>
        <end position="56"/>
    </location>
</feature>
<dbReference type="EMBL" id="JBIYXZ010002068">
    <property type="protein sequence ID" value="KAL3066278.1"/>
    <property type="molecule type" value="Genomic_DNA"/>
</dbReference>
<keyword evidence="4" id="KW-0449">Lipoprotein</keyword>
<gene>
    <name evidence="12" type="ORF">OYC64_016266</name>
</gene>
<dbReference type="PROSITE" id="PS50002">
    <property type="entry name" value="SH3"/>
    <property type="match status" value="2"/>
</dbReference>
<name>A0ABD2HKI1_PAGBO</name>
<dbReference type="Pfam" id="PF00017">
    <property type="entry name" value="SH2"/>
    <property type="match status" value="1"/>
</dbReference>
<reference evidence="12 13" key="2">
    <citation type="journal article" date="2024" name="G3 (Bethesda)">
        <title>The genome of the cryopelagic Antarctic bald notothen, Trematomus borchgrevinki.</title>
        <authorList>
            <person name="Rayamajhi N."/>
            <person name="Rivera-Colon A.G."/>
            <person name="Minhas B.F."/>
            <person name="Cheng C.C."/>
            <person name="Catchen J.M."/>
        </authorList>
    </citation>
    <scope>NUCLEOTIDE SEQUENCE [LARGE SCALE GENOMIC DNA]</scope>
    <source>
        <strain evidence="12">AGRC-2024</strain>
    </source>
</reference>
<evidence type="ECO:0000256" key="3">
    <source>
        <dbReference type="ARBA" id="ARBA00023043"/>
    </source>
</evidence>
<dbReference type="Gene3D" id="3.30.505.10">
    <property type="entry name" value="SH2 domain"/>
    <property type="match status" value="1"/>
</dbReference>
<protein>
    <recommendedName>
        <fullName evidence="6">Osteoclast-stimulating factor 1</fullName>
    </recommendedName>
</protein>
<evidence type="ECO:0000256" key="6">
    <source>
        <dbReference type="ARBA" id="ARBA00040640"/>
    </source>
</evidence>
<keyword evidence="1 8" id="KW-0728">SH3 domain</keyword>
<dbReference type="AlphaFoldDB" id="A0ABD2HKI1"/>
<reference evidence="12 13" key="1">
    <citation type="journal article" date="2022" name="G3 (Bethesda)">
        <title>Evaluating Illumina-, Nanopore-, and PacBio-based genome assembly strategies with the bald notothen, Trematomus borchgrevinki.</title>
        <authorList>
            <person name="Rayamajhi N."/>
            <person name="Cheng C.C."/>
            <person name="Catchen J.M."/>
        </authorList>
    </citation>
    <scope>NUCLEOTIDE SEQUENCE [LARGE SCALE GENOMIC DNA]</scope>
    <source>
        <strain evidence="12">AGRC-2024</strain>
    </source>
</reference>
<evidence type="ECO:0000313" key="13">
    <source>
        <dbReference type="Proteomes" id="UP001619887"/>
    </source>
</evidence>